<dbReference type="InterPro" id="IPR021368">
    <property type="entry name" value="T7SS_EccE"/>
</dbReference>
<feature type="transmembrane region" description="Helical" evidence="7">
    <location>
        <begin position="12"/>
        <end position="30"/>
    </location>
</feature>
<keyword evidence="5 7" id="KW-1133">Transmembrane helix</keyword>
<evidence type="ECO:0000256" key="2">
    <source>
        <dbReference type="ARBA" id="ARBA00007759"/>
    </source>
</evidence>
<keyword evidence="6 7" id="KW-0472">Membrane</keyword>
<accession>A0ABU7JQ44</accession>
<name>A0ABU7JQ44_9NOCA</name>
<evidence type="ECO:0000256" key="1">
    <source>
        <dbReference type="ARBA" id="ARBA00004236"/>
    </source>
</evidence>
<evidence type="ECO:0000259" key="8">
    <source>
        <dbReference type="Pfam" id="PF11203"/>
    </source>
</evidence>
<evidence type="ECO:0000256" key="5">
    <source>
        <dbReference type="ARBA" id="ARBA00022989"/>
    </source>
</evidence>
<dbReference type="Proteomes" id="UP001331936">
    <property type="component" value="Unassembled WGS sequence"/>
</dbReference>
<dbReference type="NCBIfam" id="TIGR03923">
    <property type="entry name" value="T7SS_EccE"/>
    <property type="match status" value="1"/>
</dbReference>
<dbReference type="RefSeq" id="WP_330151577.1">
    <property type="nucleotide sequence ID" value="NZ_JAUZMZ010000034.1"/>
</dbReference>
<evidence type="ECO:0000313" key="10">
    <source>
        <dbReference type="Proteomes" id="UP001331936"/>
    </source>
</evidence>
<sequence>MNSESVRGKHTAAGRLLVAGWLAVAVWAGASMVDAPPLVALSAGTCAAVAALARVRGRSADDIVRTWWRYLAGNRPSDTVVRDFPQESGRPVGLRWNGTYVAAVVEVLSAPGRLTRLGRESEESGYVLPLGAVAACLRRHDVTLDAIDVVVHGRRVLDATPAGQVYAQLVGPLPAAAVRTVWIVLGFDGAACPGAVASRGGGSDGAARTVTASARRIVRTLLDAGCPARTLTAAEVEAASLKITHGVDPVALGQNWRFVSLPAGFNTGGSLDPRRIERATLDRVWAHPTLASTLTLRLRPGDSGSVQVGGLVRFTTRTPRGPAMSGIRSAGGCHRESLSAALPRGDRGPETSTGFRPTTAAVLDELKLPAAGCGQLIGSDTAGRAVAVRLTGHGVRSVYVAGELYLAQQIVFRAVAIGARVLIHTDRVNAWRPLLDGAAGPDRLRMAGEFPGDREFDTVVYDGVHPSTVPPHVSAIHVHSHPDRLPQERPTITVLQPGAAGDRVILTAGGQQTTLTLVTIAAETTHIGRPRTVEAVPRR</sequence>
<feature type="domain" description="Type VII secretion system protein EccE" evidence="8">
    <location>
        <begin position="175"/>
        <end position="265"/>
    </location>
</feature>
<evidence type="ECO:0000256" key="7">
    <source>
        <dbReference type="SAM" id="Phobius"/>
    </source>
</evidence>
<evidence type="ECO:0000256" key="3">
    <source>
        <dbReference type="ARBA" id="ARBA00022475"/>
    </source>
</evidence>
<proteinExistence type="inferred from homology"/>
<dbReference type="Pfam" id="PF11203">
    <property type="entry name" value="EccE"/>
    <property type="match status" value="1"/>
</dbReference>
<reference evidence="9 10" key="1">
    <citation type="submission" date="2023-08" db="EMBL/GenBank/DDBJ databases">
        <authorList>
            <person name="Girao M."/>
            <person name="Carvalho M.F."/>
        </authorList>
    </citation>
    <scope>NUCLEOTIDE SEQUENCE [LARGE SCALE GENOMIC DNA]</scope>
    <source>
        <strain evidence="9 10">CC-R104</strain>
    </source>
</reference>
<comment type="caution">
    <text evidence="9">The sequence shown here is derived from an EMBL/GenBank/DDBJ whole genome shotgun (WGS) entry which is preliminary data.</text>
</comment>
<comment type="similarity">
    <text evidence="2">Belongs to the EccE family.</text>
</comment>
<organism evidence="9 10">
    <name type="scientific">Rhodococcus chondri</name>
    <dbReference type="NCBI Taxonomy" id="3065941"/>
    <lineage>
        <taxon>Bacteria</taxon>
        <taxon>Bacillati</taxon>
        <taxon>Actinomycetota</taxon>
        <taxon>Actinomycetes</taxon>
        <taxon>Mycobacteriales</taxon>
        <taxon>Nocardiaceae</taxon>
        <taxon>Rhodococcus</taxon>
    </lineage>
</organism>
<keyword evidence="10" id="KW-1185">Reference proteome</keyword>
<evidence type="ECO:0000256" key="6">
    <source>
        <dbReference type="ARBA" id="ARBA00023136"/>
    </source>
</evidence>
<dbReference type="EMBL" id="JAUZMZ010000034">
    <property type="protein sequence ID" value="MEE2032146.1"/>
    <property type="molecule type" value="Genomic_DNA"/>
</dbReference>
<evidence type="ECO:0000313" key="9">
    <source>
        <dbReference type="EMBL" id="MEE2032146.1"/>
    </source>
</evidence>
<comment type="subcellular location">
    <subcellularLocation>
        <location evidence="1">Cell membrane</location>
    </subcellularLocation>
</comment>
<gene>
    <name evidence="9" type="primary">eccE</name>
    <name evidence="9" type="ORF">Q8814_08500</name>
</gene>
<keyword evidence="4 7" id="KW-0812">Transmembrane</keyword>
<protein>
    <submittedName>
        <fullName evidence="9">Type VII secretion protein EccE</fullName>
    </submittedName>
</protein>
<keyword evidence="3" id="KW-1003">Cell membrane</keyword>
<evidence type="ECO:0000256" key="4">
    <source>
        <dbReference type="ARBA" id="ARBA00022692"/>
    </source>
</evidence>
<dbReference type="InterPro" id="IPR050051">
    <property type="entry name" value="EccE_dom"/>
</dbReference>